<dbReference type="InterPro" id="IPR040348">
    <property type="entry name" value="POLAR-like"/>
</dbReference>
<dbReference type="PANTHER" id="PTHR33476">
    <property type="entry name" value="EMB|CAB62613.1"/>
    <property type="match status" value="1"/>
</dbReference>
<gene>
    <name evidence="3" type="ORF">DVH24_020408</name>
</gene>
<proteinExistence type="predicted"/>
<evidence type="ECO:0008006" key="5">
    <source>
        <dbReference type="Google" id="ProtNLM"/>
    </source>
</evidence>
<keyword evidence="4" id="KW-1185">Reference proteome</keyword>
<keyword evidence="1" id="KW-0175">Coiled coil</keyword>
<feature type="compositionally biased region" description="Low complexity" evidence="2">
    <location>
        <begin position="398"/>
        <end position="409"/>
    </location>
</feature>
<feature type="compositionally biased region" description="Basic and acidic residues" evidence="2">
    <location>
        <begin position="105"/>
        <end position="115"/>
    </location>
</feature>
<evidence type="ECO:0000256" key="2">
    <source>
        <dbReference type="SAM" id="MobiDB-lite"/>
    </source>
</evidence>
<sequence length="415" mass="46743">MRKKKKDDRDPFFKTLNILSPFRCSKARHIRIADILVDEELGSETDGYDCSGDFNMERDPHRLPEDDGFMALQCSSPLYIISRWLSTLKRGKRRRCGGVVRSQKRPKEVAKTERETGDDESTHATGSTNGLNGGGGETESRQIVKDTSSFNLGVACGLVYLIVAGKNELAKTAELRAEMEQLLQNAKEELQSENSRFGSRPVESNEMNFASSTTDLQQASSSSSESRFSLQSGLVREVCSEFVRNGRVQGERDECVEGMDQLEAELESELERLQLHLELDSENHSSNSNYTQQQRLNAVQDTAHGTGDDTSDFGEEIDAHGAEPADYNEIPCHYGVPALELERRLHELLEARQEERIKELEVALEYTKRKLHEKEMEVSWWRQNASAALTSHRHQDPSSSGASQHGSESTFHLFR</sequence>
<feature type="coiled-coil region" evidence="1">
    <location>
        <begin position="338"/>
        <end position="377"/>
    </location>
</feature>
<organism evidence="3 4">
    <name type="scientific">Malus domestica</name>
    <name type="common">Apple</name>
    <name type="synonym">Pyrus malus</name>
    <dbReference type="NCBI Taxonomy" id="3750"/>
    <lineage>
        <taxon>Eukaryota</taxon>
        <taxon>Viridiplantae</taxon>
        <taxon>Streptophyta</taxon>
        <taxon>Embryophyta</taxon>
        <taxon>Tracheophyta</taxon>
        <taxon>Spermatophyta</taxon>
        <taxon>Magnoliopsida</taxon>
        <taxon>eudicotyledons</taxon>
        <taxon>Gunneridae</taxon>
        <taxon>Pentapetalae</taxon>
        <taxon>rosids</taxon>
        <taxon>fabids</taxon>
        <taxon>Rosales</taxon>
        <taxon>Rosaceae</taxon>
        <taxon>Amygdaloideae</taxon>
        <taxon>Maleae</taxon>
        <taxon>Malus</taxon>
    </lineage>
</organism>
<feature type="region of interest" description="Disordered" evidence="2">
    <location>
        <begin position="96"/>
        <end position="140"/>
    </location>
</feature>
<feature type="region of interest" description="Disordered" evidence="2">
    <location>
        <begin position="388"/>
        <end position="415"/>
    </location>
</feature>
<dbReference type="Proteomes" id="UP000290289">
    <property type="component" value="Chromosome 8"/>
</dbReference>
<feature type="coiled-coil region" evidence="1">
    <location>
        <begin position="252"/>
        <end position="283"/>
    </location>
</feature>
<dbReference type="EMBL" id="RDQH01000334">
    <property type="protein sequence ID" value="RXH91385.1"/>
    <property type="molecule type" value="Genomic_DNA"/>
</dbReference>
<evidence type="ECO:0000256" key="1">
    <source>
        <dbReference type="SAM" id="Coils"/>
    </source>
</evidence>
<name>A0A498J988_MALDO</name>
<accession>A0A498J988</accession>
<evidence type="ECO:0000313" key="3">
    <source>
        <dbReference type="EMBL" id="RXH91385.1"/>
    </source>
</evidence>
<reference evidence="3 4" key="1">
    <citation type="submission" date="2018-10" db="EMBL/GenBank/DDBJ databases">
        <title>A high-quality apple genome assembly.</title>
        <authorList>
            <person name="Hu J."/>
        </authorList>
    </citation>
    <scope>NUCLEOTIDE SEQUENCE [LARGE SCALE GENOMIC DNA]</scope>
    <source>
        <strain evidence="4">cv. HFTH1</strain>
        <tissue evidence="3">Young leaf</tissue>
    </source>
</reference>
<dbReference type="STRING" id="3750.A0A498J988"/>
<feature type="coiled-coil region" evidence="1">
    <location>
        <begin position="169"/>
        <end position="196"/>
    </location>
</feature>
<dbReference type="AlphaFoldDB" id="A0A498J988"/>
<evidence type="ECO:0000313" key="4">
    <source>
        <dbReference type="Proteomes" id="UP000290289"/>
    </source>
</evidence>
<dbReference type="GO" id="GO:0008356">
    <property type="term" value="P:asymmetric cell division"/>
    <property type="evidence" value="ECO:0007669"/>
    <property type="project" value="InterPro"/>
</dbReference>
<dbReference type="PANTHER" id="PTHR33476:SF22">
    <property type="entry name" value="PROTEIN POLAR LOCALIZATION DURING ASYMMETRIC DIVISION AND REDISTRIBUTION"/>
    <property type="match status" value="1"/>
</dbReference>
<comment type="caution">
    <text evidence="3">The sequence shown here is derived from an EMBL/GenBank/DDBJ whole genome shotgun (WGS) entry which is preliminary data.</text>
</comment>
<protein>
    <recommendedName>
        <fullName evidence="5">Protein POLAR LOCALIZATION DURING ASYMMETRIC DIVISION AND REDISTRIBUTION</fullName>
    </recommendedName>
</protein>